<dbReference type="EMBL" id="MHMT01000001">
    <property type="protein sequence ID" value="OGZ33276.1"/>
    <property type="molecule type" value="Genomic_DNA"/>
</dbReference>
<dbReference type="InterPro" id="IPR014724">
    <property type="entry name" value="RNA_pol_RPB2_OB-fold"/>
</dbReference>
<dbReference type="Gene3D" id="2.30.150.10">
    <property type="entry name" value="DNA-directed RNA polymerase, beta subunit, external 1 domain"/>
    <property type="match status" value="1"/>
</dbReference>
<feature type="domain" description="DNA-directed RNA polymerase subunit 2 hybrid-binding" evidence="10">
    <location>
        <begin position="586"/>
        <end position="971"/>
    </location>
</feature>
<dbReference type="Gene3D" id="2.40.50.100">
    <property type="match status" value="1"/>
</dbReference>
<dbReference type="GO" id="GO:0032549">
    <property type="term" value="F:ribonucleoside binding"/>
    <property type="evidence" value="ECO:0007669"/>
    <property type="project" value="InterPro"/>
</dbReference>
<evidence type="ECO:0000259" key="13">
    <source>
        <dbReference type="Pfam" id="PF04563"/>
    </source>
</evidence>
<dbReference type="CDD" id="cd00653">
    <property type="entry name" value="RNA_pol_B_RPB2"/>
    <property type="match status" value="1"/>
</dbReference>
<keyword evidence="3 6" id="KW-0548">Nucleotidyltransferase</keyword>
<feature type="domain" description="DNA-directed RNA polymerase beta subunit external 1" evidence="15">
    <location>
        <begin position="460"/>
        <end position="525"/>
    </location>
</feature>
<dbReference type="InterPro" id="IPR007120">
    <property type="entry name" value="DNA-dir_RNAP_su2_dom"/>
</dbReference>
<dbReference type="PANTHER" id="PTHR20856">
    <property type="entry name" value="DNA-DIRECTED RNA POLYMERASE I SUBUNIT 2"/>
    <property type="match status" value="1"/>
</dbReference>
<evidence type="ECO:0000313" key="17">
    <source>
        <dbReference type="Proteomes" id="UP000177810"/>
    </source>
</evidence>
<reference evidence="16 17" key="1">
    <citation type="journal article" date="2016" name="Nat. Commun.">
        <title>Thousands of microbial genomes shed light on interconnected biogeochemical processes in an aquifer system.</title>
        <authorList>
            <person name="Anantharaman K."/>
            <person name="Brown C.T."/>
            <person name="Hug L.A."/>
            <person name="Sharon I."/>
            <person name="Castelle C.J."/>
            <person name="Probst A.J."/>
            <person name="Thomas B.C."/>
            <person name="Singh A."/>
            <person name="Wilkins M.J."/>
            <person name="Karaoz U."/>
            <person name="Brodie E.L."/>
            <person name="Williams K.H."/>
            <person name="Hubbard S.S."/>
            <person name="Banfield J.F."/>
        </authorList>
    </citation>
    <scope>NUCLEOTIDE SEQUENCE [LARGE SCALE GENOMIC DNA]</scope>
</reference>
<evidence type="ECO:0000256" key="7">
    <source>
        <dbReference type="RuleBase" id="RU000434"/>
    </source>
</evidence>
<dbReference type="AlphaFoldDB" id="A0A1G2F5D0"/>
<dbReference type="InterPro" id="IPR037034">
    <property type="entry name" value="RNA_pol_Rpb2_2_sf"/>
</dbReference>
<dbReference type="GO" id="GO:0006351">
    <property type="term" value="P:DNA-templated transcription"/>
    <property type="evidence" value="ECO:0007669"/>
    <property type="project" value="UniProtKB-UniRule"/>
</dbReference>
<dbReference type="Proteomes" id="UP000177810">
    <property type="component" value="Unassembled WGS sequence"/>
</dbReference>
<dbReference type="Gene3D" id="3.90.1100.10">
    <property type="match status" value="1"/>
</dbReference>
<dbReference type="Pfam" id="PF04561">
    <property type="entry name" value="RNA_pol_Rpb2_2"/>
    <property type="match status" value="1"/>
</dbReference>
<dbReference type="Pfam" id="PF04565">
    <property type="entry name" value="RNA_pol_Rpb2_3"/>
    <property type="match status" value="1"/>
</dbReference>
<dbReference type="STRING" id="1801990.A2V69_01960"/>
<proteinExistence type="inferred from homology"/>
<dbReference type="InterPro" id="IPR007121">
    <property type="entry name" value="RNA_pol_bsu_CS"/>
</dbReference>
<evidence type="ECO:0000256" key="2">
    <source>
        <dbReference type="ARBA" id="ARBA00022679"/>
    </source>
</evidence>
<evidence type="ECO:0000256" key="4">
    <source>
        <dbReference type="ARBA" id="ARBA00023163"/>
    </source>
</evidence>
<dbReference type="GO" id="GO:0003899">
    <property type="term" value="F:DNA-directed RNA polymerase activity"/>
    <property type="evidence" value="ECO:0007669"/>
    <property type="project" value="UniProtKB-UniRule"/>
</dbReference>
<dbReference type="PROSITE" id="PS01166">
    <property type="entry name" value="RNA_POL_BETA"/>
    <property type="match status" value="1"/>
</dbReference>
<dbReference type="FunFam" id="3.90.1800.10:FF:000001">
    <property type="entry name" value="DNA-directed RNA polymerase subunit beta"/>
    <property type="match status" value="1"/>
</dbReference>
<dbReference type="InterPro" id="IPR007642">
    <property type="entry name" value="RNA_pol_Rpb2_2"/>
</dbReference>
<dbReference type="InterPro" id="IPR007644">
    <property type="entry name" value="RNA_pol_bsu_protrusion"/>
</dbReference>
<dbReference type="InterPro" id="IPR015712">
    <property type="entry name" value="DNA-dir_RNA_pol_su2"/>
</dbReference>
<dbReference type="Gene3D" id="2.40.50.150">
    <property type="match status" value="1"/>
</dbReference>
<evidence type="ECO:0000256" key="9">
    <source>
        <dbReference type="SAM" id="MobiDB-lite"/>
    </source>
</evidence>
<feature type="region of interest" description="Disordered" evidence="9">
    <location>
        <begin position="1054"/>
        <end position="1077"/>
    </location>
</feature>
<evidence type="ECO:0000256" key="1">
    <source>
        <dbReference type="ARBA" id="ARBA00022478"/>
    </source>
</evidence>
<dbReference type="InterPro" id="IPR019462">
    <property type="entry name" value="DNA-dir_RNA_pol_bsu_external_1"/>
</dbReference>
<dbReference type="HAMAP" id="MF_01321">
    <property type="entry name" value="RNApol_bact_RpoB"/>
    <property type="match status" value="1"/>
</dbReference>
<comment type="subunit">
    <text evidence="6 8">The RNAP catalytic core consists of 2 alpha, 1 beta, 1 beta' and 1 omega subunit. When a sigma factor is associated with the core the holoenzyme is formed, which can initiate transcription.</text>
</comment>
<feature type="domain" description="RNA polymerase Rpb2" evidence="11">
    <location>
        <begin position="973"/>
        <end position="1045"/>
    </location>
</feature>
<dbReference type="Pfam" id="PF04560">
    <property type="entry name" value="RNA_pol_Rpb2_7"/>
    <property type="match status" value="1"/>
</dbReference>
<evidence type="ECO:0000256" key="6">
    <source>
        <dbReference type="HAMAP-Rule" id="MF_01321"/>
    </source>
</evidence>
<evidence type="ECO:0000256" key="3">
    <source>
        <dbReference type="ARBA" id="ARBA00022695"/>
    </source>
</evidence>
<dbReference type="SUPFAM" id="SSF64484">
    <property type="entry name" value="beta and beta-prime subunits of DNA dependent RNA-polymerase"/>
    <property type="match status" value="1"/>
</dbReference>
<dbReference type="InterPro" id="IPR042107">
    <property type="entry name" value="DNA-dir_RNA_pol_bsu_ext_1_sf"/>
</dbReference>
<comment type="similarity">
    <text evidence="6 7">Belongs to the RNA polymerase beta chain family.</text>
</comment>
<dbReference type="Gene3D" id="2.40.270.10">
    <property type="entry name" value="DNA-directed RNA polymerase, subunit 2, domain 6"/>
    <property type="match status" value="2"/>
</dbReference>
<evidence type="ECO:0000313" key="16">
    <source>
        <dbReference type="EMBL" id="OGZ33276.1"/>
    </source>
</evidence>
<dbReference type="InterPro" id="IPR007641">
    <property type="entry name" value="RNA_pol_Rpb2_7"/>
</dbReference>
<organism evidence="16 17">
    <name type="scientific">Candidatus Portnoybacteria bacterium RBG_13_40_8</name>
    <dbReference type="NCBI Taxonomy" id="1801990"/>
    <lineage>
        <taxon>Bacteria</taxon>
        <taxon>Candidatus Portnoyibacteriota</taxon>
    </lineage>
</organism>
<keyword evidence="2 6" id="KW-0808">Transferase</keyword>
<dbReference type="EC" id="2.7.7.6" evidence="6 8"/>
<accession>A0A1G2F5D0</accession>
<evidence type="ECO:0000256" key="5">
    <source>
        <dbReference type="ARBA" id="ARBA00048552"/>
    </source>
</evidence>
<gene>
    <name evidence="6" type="primary">rpoB</name>
    <name evidence="16" type="ORF">A2V69_01960</name>
</gene>
<protein>
    <recommendedName>
        <fullName evidence="6 8">DNA-directed RNA polymerase subunit beta</fullName>
        <shortName evidence="6">RNAP subunit beta</shortName>
        <ecNumber evidence="6 8">2.7.7.6</ecNumber>
    </recommendedName>
    <alternativeName>
        <fullName evidence="6">RNA polymerase subunit beta</fullName>
    </alternativeName>
    <alternativeName>
        <fullName evidence="6">Transcriptase subunit beta</fullName>
    </alternativeName>
</protein>
<dbReference type="NCBIfam" id="NF001616">
    <property type="entry name" value="PRK00405.1"/>
    <property type="match status" value="1"/>
</dbReference>
<sequence length="1077" mass="121431">MTRIKYFKNYPKHLLPLPNLVEIQLNSYNQFLKKGLRELFDEISPIRDYGGKDLALYFGDYYLDEPKCDELKAKKNGLSYEAPLRVKIKLVNKKTNETKEQEVFLTDLPLITPRGTFILNGVERVVISQLIRSAGVFFTTNYIKGRKLHGAKIIPNRGAWLEFETEYNGCIMVRIDRKRKIPATALLRIFGLIKEEDILKEFKDVDNGEIQFMKETLDRDHSKTQDDAWIEIYKRIRPGDLAAVDNARQLIENMFNNFERYDLSEVGRYKLNQRIGTKTTLSKDYRILRKEDLVLIIKEIIKLNNNPEISGDDIDHLGNRRVRALGELLENKIRVGLSRIERIIRDRMSTLDIYSLLPGQLINSRPLMAMVKEFFTSSQLSQFMNQINPLSELEHKRRLSAMGPGGLTKERAGFEVRDVHPSHYGRICPIETPEGPNIGLVGHLASYARINSYGFIETPYRKVKKGLVTNEIVYLDAFEEEKYNIAHAGVSLDANKHIKEKRAEARIHGEPGIVDRDKIDLIDVSPYQCISIATALIPFVEHDDSNRALMGSNMQRQAVPLVNPQAPLVGTGIETKAAKDSGQVSVAEEDGVIKEVDASHIVISSRGRTKHYHLHNFLRSNDYTCITQRPTVEKDQRVKRGDVLADSSSTDDGELALGRNVLVAFMSWSGANFEDAIIISEKAIKEDVFSSIHIEEFPCEVRDTKLGPETTTSDIPNVGENRLKDLDEEGIIRVGAEVDQEDILVGKISPKGESDLTAEERLLRAIFGDKARDIKDTSLRLPHGKRGRVVGIKIFSRDKGDKLTAGVIKAIQVEIAQFRKVAVGDKLAGRHGNKGVISKVLPEEDMPHLADGTPVDIILNPLGVASRMNIGQILETHLGWAAHKLNYRTYSPPFSGLTEEEIKGELKKAGLPETGKVVLYDGRSGERFIQPVTVGYIYMMKLNHLVEDKIHMRSIGPYSLITQQPLGGKAQFGGQRFGEMEVWALEGYGAAFTLQEMLTIKSDDVVGRANAYDSIIKGRPIHNPNIPSSFNVLVSELKSLGFSVTPLKEGVKVEEREISREEKRKIEERTIKRGKNR</sequence>
<feature type="domain" description="RNA polymerase beta subunit protrusion" evidence="13">
    <location>
        <begin position="19"/>
        <end position="348"/>
    </location>
</feature>
<keyword evidence="4 6" id="KW-0804">Transcription</keyword>
<dbReference type="InterPro" id="IPR010243">
    <property type="entry name" value="RNA_pol_bsu_bac"/>
</dbReference>
<dbReference type="Gene3D" id="3.90.1800.10">
    <property type="entry name" value="RNA polymerase alpha subunit dimerisation domain"/>
    <property type="match status" value="1"/>
</dbReference>
<evidence type="ECO:0000259" key="12">
    <source>
        <dbReference type="Pfam" id="PF04561"/>
    </source>
</evidence>
<feature type="domain" description="RNA polymerase Rpb2" evidence="14">
    <location>
        <begin position="382"/>
        <end position="450"/>
    </location>
</feature>
<comment type="caution">
    <text evidence="16">The sequence shown here is derived from an EMBL/GenBank/DDBJ whole genome shotgun (WGS) entry which is preliminary data.</text>
</comment>
<dbReference type="InterPro" id="IPR037033">
    <property type="entry name" value="DNA-dir_RNAP_su2_hyb_sf"/>
</dbReference>
<keyword evidence="1 6" id="KW-0240">DNA-directed RNA polymerase</keyword>
<evidence type="ECO:0000259" key="10">
    <source>
        <dbReference type="Pfam" id="PF00562"/>
    </source>
</evidence>
<name>A0A1G2F5D0_9BACT</name>
<evidence type="ECO:0000259" key="14">
    <source>
        <dbReference type="Pfam" id="PF04565"/>
    </source>
</evidence>
<dbReference type="Pfam" id="PF00562">
    <property type="entry name" value="RNA_pol_Rpb2_6"/>
    <property type="match status" value="1"/>
</dbReference>
<dbReference type="InterPro" id="IPR007645">
    <property type="entry name" value="RNA_pol_Rpb2_3"/>
</dbReference>
<dbReference type="NCBIfam" id="TIGR02013">
    <property type="entry name" value="rpoB"/>
    <property type="match status" value="1"/>
</dbReference>
<evidence type="ECO:0000259" key="11">
    <source>
        <dbReference type="Pfam" id="PF04560"/>
    </source>
</evidence>
<comment type="catalytic activity">
    <reaction evidence="5 6 8">
        <text>RNA(n) + a ribonucleoside 5'-triphosphate = RNA(n+1) + diphosphate</text>
        <dbReference type="Rhea" id="RHEA:21248"/>
        <dbReference type="Rhea" id="RHEA-COMP:14527"/>
        <dbReference type="Rhea" id="RHEA-COMP:17342"/>
        <dbReference type="ChEBI" id="CHEBI:33019"/>
        <dbReference type="ChEBI" id="CHEBI:61557"/>
        <dbReference type="ChEBI" id="CHEBI:140395"/>
        <dbReference type="EC" id="2.7.7.6"/>
    </reaction>
</comment>
<evidence type="ECO:0000256" key="8">
    <source>
        <dbReference type="RuleBase" id="RU363031"/>
    </source>
</evidence>
<dbReference type="GO" id="GO:0000428">
    <property type="term" value="C:DNA-directed RNA polymerase complex"/>
    <property type="evidence" value="ECO:0007669"/>
    <property type="project" value="UniProtKB-KW"/>
</dbReference>
<comment type="function">
    <text evidence="6 8">DNA-dependent RNA polymerase catalyzes the transcription of DNA into RNA using the four ribonucleoside triphosphates as substrates.</text>
</comment>
<dbReference type="Gene3D" id="3.90.1110.10">
    <property type="entry name" value="RNA polymerase Rpb2, domain 2"/>
    <property type="match status" value="1"/>
</dbReference>
<feature type="domain" description="RNA polymerase Rpb2" evidence="12">
    <location>
        <begin position="152"/>
        <end position="323"/>
    </location>
</feature>
<dbReference type="GO" id="GO:0003677">
    <property type="term" value="F:DNA binding"/>
    <property type="evidence" value="ECO:0007669"/>
    <property type="project" value="UniProtKB-UniRule"/>
</dbReference>
<feature type="compositionally biased region" description="Basic and acidic residues" evidence="9">
    <location>
        <begin position="1054"/>
        <end position="1071"/>
    </location>
</feature>
<dbReference type="Pfam" id="PF10385">
    <property type="entry name" value="RNA_pol_Rpb2_45"/>
    <property type="match status" value="1"/>
</dbReference>
<dbReference type="Pfam" id="PF04563">
    <property type="entry name" value="RNA_pol_Rpb2_1"/>
    <property type="match status" value="1"/>
</dbReference>
<evidence type="ECO:0000259" key="15">
    <source>
        <dbReference type="Pfam" id="PF10385"/>
    </source>
</evidence>